<dbReference type="Proteomes" id="UP000664991">
    <property type="component" value="Unassembled WGS sequence"/>
</dbReference>
<dbReference type="FunFam" id="3.30.565.10:FF:000035">
    <property type="entry name" value="MORC family CW-type zinc finger protein 4"/>
    <property type="match status" value="1"/>
</dbReference>
<dbReference type="Pfam" id="PF13589">
    <property type="entry name" value="HATPase_c_3"/>
    <property type="match status" value="1"/>
</dbReference>
<dbReference type="InterPro" id="IPR011124">
    <property type="entry name" value="Znf_CW"/>
</dbReference>
<evidence type="ECO:0000313" key="11">
    <source>
        <dbReference type="EMBL" id="KAG5216362.1"/>
    </source>
</evidence>
<dbReference type="Gene3D" id="3.30.40.100">
    <property type="match status" value="1"/>
</dbReference>
<feature type="compositionally biased region" description="Polar residues" evidence="9">
    <location>
        <begin position="594"/>
        <end position="605"/>
    </location>
</feature>
<dbReference type="InterPro" id="IPR045261">
    <property type="entry name" value="MORC_ATPase"/>
</dbReference>
<feature type="domain" description="CW-type" evidence="10">
    <location>
        <begin position="401"/>
        <end position="451"/>
    </location>
</feature>
<feature type="compositionally biased region" description="Acidic residues" evidence="9">
    <location>
        <begin position="567"/>
        <end position="576"/>
    </location>
</feature>
<dbReference type="EMBL" id="JAEMGP010000001">
    <property type="protein sequence ID" value="KAG5216362.1"/>
    <property type="molecule type" value="Genomic_DNA"/>
</dbReference>
<keyword evidence="5 8" id="KW-0175">Coiled coil</keyword>
<evidence type="ECO:0000256" key="4">
    <source>
        <dbReference type="ARBA" id="ARBA00022833"/>
    </source>
</evidence>
<keyword evidence="4" id="KW-0862">Zinc</keyword>
<feature type="coiled-coil region" evidence="8">
    <location>
        <begin position="686"/>
        <end position="727"/>
    </location>
</feature>
<evidence type="ECO:0000259" key="10">
    <source>
        <dbReference type="PROSITE" id="PS51050"/>
    </source>
</evidence>
<dbReference type="GO" id="GO:0016605">
    <property type="term" value="C:PML body"/>
    <property type="evidence" value="ECO:0007669"/>
    <property type="project" value="TreeGrafter"/>
</dbReference>
<keyword evidence="3 7" id="KW-0863">Zinc-finger</keyword>
<keyword evidence="2" id="KW-0479">Metal-binding</keyword>
<dbReference type="GO" id="GO:0008270">
    <property type="term" value="F:zinc ion binding"/>
    <property type="evidence" value="ECO:0007669"/>
    <property type="project" value="UniProtKB-KW"/>
</dbReference>
<sequence>MATQPPSGIRLSALCPKFLHTNSTSHTWPFSAVAELIDNAYDPDVNAKQIWIDKTVINDCICLTFTDNGNGMTSDKLHKMLSFGFSEKVTMNDHVPVGLYGNGFKSGSMRLGKDAMVFTKNGESMSVGFLSQTYLEVIKAEHVVVPIDIRQVLNSTESKASLAAILEHSLFSKEQQLLAELDAIIGKKGTRIIIWNLRSYKSATEFDFDKDKYDIRIPEDLDETAGKKGYKKQERMDQIAPESDYSLRAYCSILYLKPRMQIILRGQKVKTQLVSKSLAYIERDIYRPKFLTNKTVRITFGFNCRNKDHYGIMMYHRNRLIKAYEKVGCQLKANNMGVGVVGIIDCYFLKPTHNKQDFDYTNEYRLTISALGDKLNDYWNEMKVKKHAEYPLHLPVEDIQKRPDQTWVQCDSCLKWRKLPDGIDQLPEKWYCSNNPDPQFRNCDVPEEPEDEDVVHPTYEKTYKKKDREKFRIRQPETVPQIHAELLFPKTPVSSQTFTPVKESIPRGHLSEVANTYSTRLINHHRGSPQSEPENNSLKRRLPTRSSILNAKNRRLSNQVFENSHQDDDDDEDVIILEENSTPKPAGDDDTEGKLQQSPMEQSSVAVEPVGDKEPCGQPGSTGTSASRCDQGTTTATQTEVPGLVVKKEEATEDEIDVRKDAAALPACVGTEGKAHETQGTSDKSASDASCQLNELRNELRLVTQERENYKRQCHMFTDQINVLQQRILEMNNKYVKKETCHQSTETDAVFLLESINGKPDSPDHVVSQYRQALEEIERLKKQCSALQHVKAECSQCSSSESKSEMDEMVVQLDDVFRQLDKCSVERDQYKSEIELLEVEKSQIRSQCEELKAEIEQLKSASGQVGADVSTSSNIEESVNYTDGESLKLRSLRVNVGQLLAMIVPDLDLQQVNYDVDVVDEILGQVVEQMSEISST</sequence>
<dbReference type="PROSITE" id="PS51050">
    <property type="entry name" value="ZF_CW"/>
    <property type="match status" value="1"/>
</dbReference>
<feature type="coiled-coil region" evidence="8">
    <location>
        <begin position="820"/>
        <end position="861"/>
    </location>
</feature>
<proteinExistence type="predicted"/>
<evidence type="ECO:0000256" key="6">
    <source>
        <dbReference type="ARBA" id="ARBA00023242"/>
    </source>
</evidence>
<dbReference type="CDD" id="cd16931">
    <property type="entry name" value="HATPase_MORC-like"/>
    <property type="match status" value="1"/>
</dbReference>
<dbReference type="Gene3D" id="3.30.565.10">
    <property type="entry name" value="Histidine kinase-like ATPase, C-terminal domain"/>
    <property type="match status" value="1"/>
</dbReference>
<dbReference type="Pfam" id="PF17942">
    <property type="entry name" value="Morc6_S5"/>
    <property type="match status" value="1"/>
</dbReference>
<evidence type="ECO:0000256" key="1">
    <source>
        <dbReference type="ARBA" id="ARBA00004123"/>
    </source>
</evidence>
<evidence type="ECO:0000256" key="3">
    <source>
        <dbReference type="ARBA" id="ARBA00022771"/>
    </source>
</evidence>
<name>A0A836AI94_SHEEP</name>
<feature type="region of interest" description="Disordered" evidence="9">
    <location>
        <begin position="523"/>
        <end position="642"/>
    </location>
</feature>
<evidence type="ECO:0000256" key="7">
    <source>
        <dbReference type="PROSITE-ProRule" id="PRU00454"/>
    </source>
</evidence>
<dbReference type="SUPFAM" id="SSF55874">
    <property type="entry name" value="ATPase domain of HSP90 chaperone/DNA topoisomerase II/histidine kinase"/>
    <property type="match status" value="1"/>
</dbReference>
<feature type="compositionally biased region" description="Polar residues" evidence="9">
    <location>
        <begin position="619"/>
        <end position="640"/>
    </location>
</feature>
<organism evidence="11 12">
    <name type="scientific">Ovis aries</name>
    <name type="common">Sheep</name>
    <dbReference type="NCBI Taxonomy" id="9940"/>
    <lineage>
        <taxon>Eukaryota</taxon>
        <taxon>Metazoa</taxon>
        <taxon>Chordata</taxon>
        <taxon>Craniata</taxon>
        <taxon>Vertebrata</taxon>
        <taxon>Euteleostomi</taxon>
        <taxon>Mammalia</taxon>
        <taxon>Eutheria</taxon>
        <taxon>Laurasiatheria</taxon>
        <taxon>Artiodactyla</taxon>
        <taxon>Ruminantia</taxon>
        <taxon>Pecora</taxon>
        <taxon>Bovidae</taxon>
        <taxon>Caprinae</taxon>
        <taxon>Ovis</taxon>
    </lineage>
</organism>
<dbReference type="InterPro" id="IPR041006">
    <property type="entry name" value="Morc_S5"/>
</dbReference>
<dbReference type="AlphaFoldDB" id="A0A836AI94"/>
<evidence type="ECO:0000256" key="9">
    <source>
        <dbReference type="SAM" id="MobiDB-lite"/>
    </source>
</evidence>
<feature type="compositionally biased region" description="Polar residues" evidence="9">
    <location>
        <begin position="544"/>
        <end position="563"/>
    </location>
</feature>
<evidence type="ECO:0000313" key="12">
    <source>
        <dbReference type="Proteomes" id="UP000664991"/>
    </source>
</evidence>
<evidence type="ECO:0000256" key="5">
    <source>
        <dbReference type="ARBA" id="ARBA00023054"/>
    </source>
</evidence>
<dbReference type="PANTHER" id="PTHR23336:SF17">
    <property type="entry name" value="MORC FAMILY CW-TYPE ZINC FINGER PROTEIN 3"/>
    <property type="match status" value="1"/>
</dbReference>
<comment type="subcellular location">
    <subcellularLocation>
        <location evidence="1">Nucleus</location>
    </subcellularLocation>
</comment>
<evidence type="ECO:0000256" key="2">
    <source>
        <dbReference type="ARBA" id="ARBA00022723"/>
    </source>
</evidence>
<dbReference type="InterPro" id="IPR036890">
    <property type="entry name" value="HATPase_C_sf"/>
</dbReference>
<dbReference type="Pfam" id="PF07496">
    <property type="entry name" value="zf-CW"/>
    <property type="match status" value="1"/>
</dbReference>
<evidence type="ECO:0000256" key="8">
    <source>
        <dbReference type="SAM" id="Coils"/>
    </source>
</evidence>
<comment type="caution">
    <text evidence="11">The sequence shown here is derived from an EMBL/GenBank/DDBJ whole genome shotgun (WGS) entry which is preliminary data.</text>
</comment>
<dbReference type="GO" id="GO:0016887">
    <property type="term" value="F:ATP hydrolysis activity"/>
    <property type="evidence" value="ECO:0007669"/>
    <property type="project" value="InterPro"/>
</dbReference>
<dbReference type="PANTHER" id="PTHR23336">
    <property type="entry name" value="ZINC FINGER CW-TYPE COILED-COIL DOMAIN PROTEIN 3"/>
    <property type="match status" value="1"/>
</dbReference>
<accession>A0A836AI94</accession>
<reference evidence="11 12" key="1">
    <citation type="submission" date="2020-12" db="EMBL/GenBank/DDBJ databases">
        <title>De novo assembly of Tibetan sheep genome.</title>
        <authorList>
            <person name="Li X."/>
        </authorList>
    </citation>
    <scope>NUCLEOTIDE SEQUENCE [LARGE SCALE GENOMIC DNA]</scope>
    <source>
        <tissue evidence="11">Heart</tissue>
    </source>
</reference>
<protein>
    <recommendedName>
        <fullName evidence="10">CW-type domain-containing protein</fullName>
    </recommendedName>
</protein>
<keyword evidence="6" id="KW-0539">Nucleus</keyword>
<gene>
    <name evidence="11" type="ORF">JEQ12_001938</name>
</gene>
<dbReference type="FunFam" id="3.30.40.100:FF:000003">
    <property type="entry name" value="MORC family CW-type zinc finger 3"/>
    <property type="match status" value="1"/>
</dbReference>